<gene>
    <name evidence="2" type="ORF">vBPaeSS2019XI_012</name>
</gene>
<dbReference type="Proteomes" id="UP000502584">
    <property type="component" value="Segment"/>
</dbReference>
<evidence type="ECO:0000256" key="1">
    <source>
        <dbReference type="SAM" id="MobiDB-lite"/>
    </source>
</evidence>
<sequence>MPIQGENGRNYALTRGEVWFDKFAPGTTVGTGERYLGNTPEITSSTDSENLDHFDSDHGVNEKDDSVTLSQNDTGQVTTDNIVVENLALYFRGITESLTQTAQTALTQTFKVKRGRRYQLGVSETSPQGLRHLDNVTLKKGATDVAAAGNYEVDLDMGAIYIEVDATGLADDDEVTATYDVKAYTQTVVLSGTDEIEGALRYIGFNPKGEQMDYYWPRVKLSPNGDFALKSGDDWQTIPYNIEFLKKGNLRKLYITNRGTPA</sequence>
<evidence type="ECO:0000313" key="2">
    <source>
        <dbReference type="EMBL" id="QIG56890.1"/>
    </source>
</evidence>
<dbReference type="EMBL" id="MN536026">
    <property type="protein sequence ID" value="QIG56890.1"/>
    <property type="molecule type" value="Genomic_DNA"/>
</dbReference>
<proteinExistence type="predicted"/>
<organism evidence="2 3">
    <name type="scientific">Pseudomonas phage vB_Pae-SS2019XI</name>
    <dbReference type="NCBI Taxonomy" id="2660688"/>
    <lineage>
        <taxon>Viruses</taxon>
        <taxon>Duplodnaviria</taxon>
        <taxon>Heunggongvirae</taxon>
        <taxon>Uroviricota</taxon>
        <taxon>Caudoviricetes</taxon>
        <taxon>Casjensviridae</taxon>
        <taxon>Maxdohrnvirus</taxon>
        <taxon>Maxdohrnvirus SS2019XI</taxon>
    </lineage>
</organism>
<name>A0A6G6XGM3_9CAUD</name>
<feature type="compositionally biased region" description="Basic and acidic residues" evidence="1">
    <location>
        <begin position="50"/>
        <end position="66"/>
    </location>
</feature>
<evidence type="ECO:0000313" key="3">
    <source>
        <dbReference type="Proteomes" id="UP000502584"/>
    </source>
</evidence>
<accession>A0A6G6XGM3</accession>
<reference evidence="2 3" key="1">
    <citation type="submission" date="2019-10" db="EMBL/GenBank/DDBJ databases">
        <title>Genome of the temperate Pseudomonas aerugionosa phage vB_Pae-SS2019XI.</title>
        <authorList>
            <person name="Hammerl J.A."/>
            <person name="Jaeckel C."/>
            <person name="Schnehle S."/>
            <person name="Schmoger S."/>
        </authorList>
    </citation>
    <scope>NUCLEOTIDE SEQUENCE [LARGE SCALE GENOMIC DNA]</scope>
</reference>
<feature type="region of interest" description="Disordered" evidence="1">
    <location>
        <begin position="30"/>
        <end position="72"/>
    </location>
</feature>
<keyword evidence="3" id="KW-1185">Reference proteome</keyword>
<protein>
    <submittedName>
        <fullName evidence="2">Tail length tape measure protein</fullName>
    </submittedName>
</protein>